<evidence type="ECO:0000313" key="3">
    <source>
        <dbReference type="Proteomes" id="UP001521222"/>
    </source>
</evidence>
<dbReference type="Proteomes" id="UP001521222">
    <property type="component" value="Unassembled WGS sequence"/>
</dbReference>
<reference evidence="2 3" key="1">
    <citation type="submission" date="2024-02" db="EMBL/GenBank/DDBJ databases">
        <title>De novo assembly and annotation of 12 fungi associated with fruit tree decline syndrome in Ontario, Canada.</title>
        <authorList>
            <person name="Sulman M."/>
            <person name="Ellouze W."/>
            <person name="Ilyukhin E."/>
        </authorList>
    </citation>
    <scope>NUCLEOTIDE SEQUENCE [LARGE SCALE GENOMIC DNA]</scope>
    <source>
        <strain evidence="2 3">M97-236</strain>
    </source>
</reference>
<comment type="caution">
    <text evidence="2">The sequence shown here is derived from an EMBL/GenBank/DDBJ whole genome shotgun (WGS) entry which is preliminary data.</text>
</comment>
<organism evidence="2 3">
    <name type="scientific">Nothophoma quercina</name>
    <dbReference type="NCBI Taxonomy" id="749835"/>
    <lineage>
        <taxon>Eukaryota</taxon>
        <taxon>Fungi</taxon>
        <taxon>Dikarya</taxon>
        <taxon>Ascomycota</taxon>
        <taxon>Pezizomycotina</taxon>
        <taxon>Dothideomycetes</taxon>
        <taxon>Pleosporomycetidae</taxon>
        <taxon>Pleosporales</taxon>
        <taxon>Pleosporineae</taxon>
        <taxon>Didymellaceae</taxon>
        <taxon>Nothophoma</taxon>
    </lineage>
</organism>
<sequence length="254" mass="27686">MAVKDILSKIQRSFLCCSKREQKSSLDIGSPTNVRRINVADTLPGLTDADRKYIREKASSDAIHLLGLQSHSPSHPPSQPTTTPSSPEHSLRHEPNSAMSSREPSMSLLNAASKDLPDAVPTPPRQTHPPTSPPSARLKGMWDGAKRLSGSSSCRDSLYSKIWDHEKPRDPSFMTLNMDSESPSAKKRSDSSRTLSLSSGFERQDTVGGHADSNTKSVKIEKVNAVIQQTEVVDSSDEDDDPFVAAGETLLKKL</sequence>
<accession>A0ABR3RML7</accession>
<dbReference type="EMBL" id="JAKIXB020000009">
    <property type="protein sequence ID" value="KAL1605680.1"/>
    <property type="molecule type" value="Genomic_DNA"/>
</dbReference>
<evidence type="ECO:0000313" key="2">
    <source>
        <dbReference type="EMBL" id="KAL1605680.1"/>
    </source>
</evidence>
<protein>
    <submittedName>
        <fullName evidence="2">Uncharacterized protein</fullName>
    </submittedName>
</protein>
<name>A0ABR3RML7_9PLEO</name>
<evidence type="ECO:0000256" key="1">
    <source>
        <dbReference type="SAM" id="MobiDB-lite"/>
    </source>
</evidence>
<feature type="compositionally biased region" description="Polar residues" evidence="1">
    <location>
        <begin position="174"/>
        <end position="183"/>
    </location>
</feature>
<feature type="compositionally biased region" description="Pro residues" evidence="1">
    <location>
        <begin position="120"/>
        <end position="133"/>
    </location>
</feature>
<feature type="region of interest" description="Disordered" evidence="1">
    <location>
        <begin position="68"/>
        <end position="218"/>
    </location>
</feature>
<proteinExistence type="predicted"/>
<feature type="compositionally biased region" description="Polar residues" evidence="1">
    <location>
        <begin position="97"/>
        <end position="110"/>
    </location>
</feature>
<gene>
    <name evidence="2" type="ORF">SLS59_003483</name>
</gene>
<keyword evidence="3" id="KW-1185">Reference proteome</keyword>